<evidence type="ECO:0000256" key="5">
    <source>
        <dbReference type="ARBA" id="ARBA00023136"/>
    </source>
</evidence>
<gene>
    <name evidence="8" type="ORF">HWI92_04710</name>
</gene>
<dbReference type="PANTHER" id="PTHR30606:SF10">
    <property type="entry name" value="PHOSPHATIDYLINOSITOL MANNOSIDE ACYLTRANSFERASE"/>
    <property type="match status" value="1"/>
</dbReference>
<dbReference type="EMBL" id="CP056775">
    <property type="protein sequence ID" value="QRR00253.1"/>
    <property type="molecule type" value="Genomic_DNA"/>
</dbReference>
<evidence type="ECO:0000256" key="3">
    <source>
        <dbReference type="ARBA" id="ARBA00022519"/>
    </source>
</evidence>
<keyword evidence="2" id="KW-1003">Cell membrane</keyword>
<proteinExistence type="predicted"/>
<keyword evidence="5 7" id="KW-0472">Membrane</keyword>
<keyword evidence="6 8" id="KW-0012">Acyltransferase</keyword>
<evidence type="ECO:0000256" key="1">
    <source>
        <dbReference type="ARBA" id="ARBA00004533"/>
    </source>
</evidence>
<evidence type="ECO:0000256" key="2">
    <source>
        <dbReference type="ARBA" id="ARBA00022475"/>
    </source>
</evidence>
<dbReference type="RefSeq" id="WP_204661068.1">
    <property type="nucleotide sequence ID" value="NZ_CP056775.1"/>
</dbReference>
<dbReference type="PANTHER" id="PTHR30606">
    <property type="entry name" value="LIPID A BIOSYNTHESIS LAUROYL ACYLTRANSFERASE"/>
    <property type="match status" value="1"/>
</dbReference>
<dbReference type="CDD" id="cd07984">
    <property type="entry name" value="LPLAT_LABLAT-like"/>
    <property type="match status" value="1"/>
</dbReference>
<evidence type="ECO:0000313" key="9">
    <source>
        <dbReference type="Proteomes" id="UP000612680"/>
    </source>
</evidence>
<dbReference type="GO" id="GO:0016746">
    <property type="term" value="F:acyltransferase activity"/>
    <property type="evidence" value="ECO:0007669"/>
    <property type="project" value="UniProtKB-KW"/>
</dbReference>
<dbReference type="InterPro" id="IPR004960">
    <property type="entry name" value="LipA_acyltrans"/>
</dbReference>
<accession>A0ABX7I3D6</accession>
<keyword evidence="4" id="KW-0808">Transferase</keyword>
<keyword evidence="9" id="KW-1185">Reference proteome</keyword>
<dbReference type="Pfam" id="PF03279">
    <property type="entry name" value="Lip_A_acyltrans"/>
    <property type="match status" value="1"/>
</dbReference>
<keyword evidence="3" id="KW-0997">Cell inner membrane</keyword>
<keyword evidence="7" id="KW-1133">Transmembrane helix</keyword>
<keyword evidence="7" id="KW-0812">Transmembrane</keyword>
<evidence type="ECO:0000256" key="6">
    <source>
        <dbReference type="ARBA" id="ARBA00023315"/>
    </source>
</evidence>
<name>A0ABX7I3D6_9BACT</name>
<sequence length="307" mass="35065">MKSSSFSNPQSPRPPVSGLPRNTLQHIAGEVLLLVGKLLALLIFVLLRYVLAYRKQLIIQNLTTSFPSKSAAEINTLMHAYYWHMSDLVIEPFLFYAAPATLRGRLATYTNPELLEKLYRMDKQVIVFASHYGNWEYLIGLPQKTSYDVYTAYSPIKNRRIDMLMVGLRSFMGVKLIPKQGFYRQALSLLRQSGLPKLLVIIADQRPAPGSNKFHIPFLDQDTAVQTGGERMVASSDATVVYVEAHKSAQFKYEFTFSLMENADPAIPMGITKAYYRILENSIWKSPSYWLWSHNRWKMQPGEMVQA</sequence>
<evidence type="ECO:0000256" key="4">
    <source>
        <dbReference type="ARBA" id="ARBA00022679"/>
    </source>
</evidence>
<dbReference type="Proteomes" id="UP000612680">
    <property type="component" value="Chromosome"/>
</dbReference>
<protein>
    <submittedName>
        <fullName evidence="8">Lysophospholipid acyltransferase family protein</fullName>
    </submittedName>
</protein>
<feature type="transmembrane region" description="Helical" evidence="7">
    <location>
        <begin position="31"/>
        <end position="51"/>
    </location>
</feature>
<evidence type="ECO:0000313" key="8">
    <source>
        <dbReference type="EMBL" id="QRR00253.1"/>
    </source>
</evidence>
<evidence type="ECO:0000256" key="7">
    <source>
        <dbReference type="SAM" id="Phobius"/>
    </source>
</evidence>
<comment type="subcellular location">
    <subcellularLocation>
        <location evidence="1">Cell inner membrane</location>
    </subcellularLocation>
</comment>
<reference evidence="8 9" key="1">
    <citation type="submission" date="2020-06" db="EMBL/GenBank/DDBJ databases">
        <title>Dyadobacter sandarakinus sp. nov., isolated from the soil of the Arctic Yellow River Station.</title>
        <authorList>
            <person name="Zhang Y."/>
            <person name="Peng F."/>
        </authorList>
    </citation>
    <scope>NUCLEOTIDE SEQUENCE [LARGE SCALE GENOMIC DNA]</scope>
    <source>
        <strain evidence="8 9">Q3-56</strain>
    </source>
</reference>
<organism evidence="8 9">
    <name type="scientific">Dyadobacter sandarakinus</name>
    <dbReference type="NCBI Taxonomy" id="2747268"/>
    <lineage>
        <taxon>Bacteria</taxon>
        <taxon>Pseudomonadati</taxon>
        <taxon>Bacteroidota</taxon>
        <taxon>Cytophagia</taxon>
        <taxon>Cytophagales</taxon>
        <taxon>Spirosomataceae</taxon>
        <taxon>Dyadobacter</taxon>
    </lineage>
</organism>